<keyword evidence="1" id="KW-1133">Transmembrane helix</keyword>
<sequence length="638" mass="67700">MTEGASHRKVWITAAATTALLVLLLRLRRQRRKAARKSAADATRASLLKAAQRSLLPVFVQAESLPTGWGVAPPIFYHPHSAVIPLVLPSDMAEVDRCSHLVRKVNVAATGLENGADSAFAFILCSYTGIAAVKSAEVATDSASSALISAVAQPQQKLLAHLLAHHPVLKGQFAGVPAQWTCLAATLSASETKKKGSTAAATPQVAATGDAGDAVSPVFTHIFQGPDNCVLLGGLNGSYFVVAVLMGFKGTITEAATGGNSESLLSSPKGAAAANVGTSATSTAAVPADAVMDLAGVIRGVAQATFKVPLATEAKSGSSSSSFLSAARLLGGAAFAVHRGYYRVLCVHDGRELELCVPAEVAVRSELVDQPLSTPIVSPVVARAPSKTQVDDVAVQDVLLTLTFTPSAFSAEERVEVRVTKEVLAALMEKPDEAAATLWKASGAISDTHPAAEEALKAVTARSPAVTSRVRPNAVTMVYAQPQFGLLFSVHPLSSVIYEPWMTDLPTILYYPLGENTEADGEGCGAPPLMSIEYLLELPKTWEVLKKDEEELRHNVLFHFTNWEAATVSSSMTEISGMRCVMFHEVCAGRRCRSYILPRGSTVLIVRWETAVETWEKYLPVFQQTLDTLHIDAIPITK</sequence>
<evidence type="ECO:0000256" key="1">
    <source>
        <dbReference type="SAM" id="Phobius"/>
    </source>
</evidence>
<gene>
    <name evidence="2" type="ORF">ABL78_4842</name>
</gene>
<dbReference type="OrthoDB" id="273232at2759"/>
<evidence type="ECO:0000313" key="3">
    <source>
        <dbReference type="Proteomes" id="UP000038009"/>
    </source>
</evidence>
<keyword evidence="1" id="KW-0812">Transmembrane</keyword>
<dbReference type="EMBL" id="LJSK01000149">
    <property type="protein sequence ID" value="KPI86081.1"/>
    <property type="molecule type" value="Genomic_DNA"/>
</dbReference>
<name>A0A0N1HVZ7_LEPSE</name>
<dbReference type="VEuPathDB" id="TriTrypDB:Lsey_0149_0030"/>
<keyword evidence="1" id="KW-0472">Membrane</keyword>
<dbReference type="OMA" id="MTIEYVV"/>
<evidence type="ECO:0000313" key="2">
    <source>
        <dbReference type="EMBL" id="KPI86081.1"/>
    </source>
</evidence>
<keyword evidence="3" id="KW-1185">Reference proteome</keyword>
<dbReference type="Proteomes" id="UP000038009">
    <property type="component" value="Unassembled WGS sequence"/>
</dbReference>
<reference evidence="2 3" key="1">
    <citation type="journal article" date="2015" name="PLoS Pathog.">
        <title>Leptomonas seymouri: Adaptations to the Dixenous Life Cycle Analyzed by Genome Sequencing, Transcriptome Profiling and Co-infection with Leishmania donovani.</title>
        <authorList>
            <person name="Kraeva N."/>
            <person name="Butenko A."/>
            <person name="Hlavacova J."/>
            <person name="Kostygov A."/>
            <person name="Myskova J."/>
            <person name="Grybchuk D."/>
            <person name="Lestinova T."/>
            <person name="Votypka J."/>
            <person name="Volf P."/>
            <person name="Opperdoes F."/>
            <person name="Flegontov P."/>
            <person name="Lukes J."/>
            <person name="Yurchenko V."/>
        </authorList>
    </citation>
    <scope>NUCLEOTIDE SEQUENCE [LARGE SCALE GENOMIC DNA]</scope>
    <source>
        <strain evidence="2 3">ATCC 30220</strain>
    </source>
</reference>
<dbReference type="AlphaFoldDB" id="A0A0N1HVZ7"/>
<organism evidence="2 3">
    <name type="scientific">Leptomonas seymouri</name>
    <dbReference type="NCBI Taxonomy" id="5684"/>
    <lineage>
        <taxon>Eukaryota</taxon>
        <taxon>Discoba</taxon>
        <taxon>Euglenozoa</taxon>
        <taxon>Kinetoplastea</taxon>
        <taxon>Metakinetoplastina</taxon>
        <taxon>Trypanosomatida</taxon>
        <taxon>Trypanosomatidae</taxon>
        <taxon>Leishmaniinae</taxon>
        <taxon>Leptomonas</taxon>
    </lineage>
</organism>
<feature type="transmembrane region" description="Helical" evidence="1">
    <location>
        <begin position="6"/>
        <end position="27"/>
    </location>
</feature>
<evidence type="ECO:0008006" key="4">
    <source>
        <dbReference type="Google" id="ProtNLM"/>
    </source>
</evidence>
<protein>
    <recommendedName>
        <fullName evidence="4">Present in the outer mitochondrial membrane proteome 7</fullName>
    </recommendedName>
</protein>
<proteinExistence type="predicted"/>
<accession>A0A0N1HVZ7</accession>
<comment type="caution">
    <text evidence="2">The sequence shown here is derived from an EMBL/GenBank/DDBJ whole genome shotgun (WGS) entry which is preliminary data.</text>
</comment>